<keyword evidence="3" id="KW-1185">Reference proteome</keyword>
<dbReference type="InterPro" id="IPR001932">
    <property type="entry name" value="PPM-type_phosphatase-like_dom"/>
</dbReference>
<evidence type="ECO:0000259" key="1">
    <source>
        <dbReference type="PROSITE" id="PS51746"/>
    </source>
</evidence>
<dbReference type="Proteomes" id="UP001138802">
    <property type="component" value="Unassembled WGS sequence"/>
</dbReference>
<protein>
    <submittedName>
        <fullName evidence="2">Serine/threonine protein phosphatase</fullName>
    </submittedName>
</protein>
<gene>
    <name evidence="2" type="ORF">CKO25_05440</name>
</gene>
<dbReference type="InterPro" id="IPR036457">
    <property type="entry name" value="PPM-type-like_dom_sf"/>
</dbReference>
<dbReference type="SMART" id="SM00331">
    <property type="entry name" value="PP2C_SIG"/>
    <property type="match status" value="1"/>
</dbReference>
<dbReference type="EMBL" id="NRSD01000004">
    <property type="protein sequence ID" value="MBK1644102.1"/>
    <property type="molecule type" value="Genomic_DNA"/>
</dbReference>
<proteinExistence type="predicted"/>
<evidence type="ECO:0000313" key="2">
    <source>
        <dbReference type="EMBL" id="MBK1644102.1"/>
    </source>
</evidence>
<reference evidence="2 3" key="1">
    <citation type="journal article" date="2020" name="Microorganisms">
        <title>Osmotic Adaptation and Compatible Solute Biosynthesis of Phototrophic Bacteria as Revealed from Genome Analyses.</title>
        <authorList>
            <person name="Imhoff J.F."/>
            <person name="Rahn T."/>
            <person name="Kunzel S."/>
            <person name="Keller A."/>
            <person name="Neulinger S.C."/>
        </authorList>
    </citation>
    <scope>NUCLEOTIDE SEQUENCE [LARGE SCALE GENOMIC DNA]</scope>
    <source>
        <strain evidence="2 3">DSM 21303</strain>
    </source>
</reference>
<feature type="domain" description="PPM-type phosphatase" evidence="1">
    <location>
        <begin position="6"/>
        <end position="248"/>
    </location>
</feature>
<name>A0A9X1B7U8_9GAMM</name>
<dbReference type="PROSITE" id="PS51746">
    <property type="entry name" value="PPM_2"/>
    <property type="match status" value="1"/>
</dbReference>
<accession>A0A9X1B7U8</accession>
<evidence type="ECO:0000313" key="3">
    <source>
        <dbReference type="Proteomes" id="UP001138802"/>
    </source>
</evidence>
<dbReference type="AlphaFoldDB" id="A0A9X1B7U8"/>
<dbReference type="Gene3D" id="3.60.40.10">
    <property type="entry name" value="PPM-type phosphatase domain"/>
    <property type="match status" value="1"/>
</dbReference>
<organism evidence="2 3">
    <name type="scientific">Thiocapsa imhoffii</name>
    <dbReference type="NCBI Taxonomy" id="382777"/>
    <lineage>
        <taxon>Bacteria</taxon>
        <taxon>Pseudomonadati</taxon>
        <taxon>Pseudomonadota</taxon>
        <taxon>Gammaproteobacteria</taxon>
        <taxon>Chromatiales</taxon>
        <taxon>Chromatiaceae</taxon>
        <taxon>Thiocapsa</taxon>
    </lineage>
</organism>
<dbReference type="CDD" id="cd00143">
    <property type="entry name" value="PP2Cc"/>
    <property type="match status" value="1"/>
</dbReference>
<dbReference type="SMART" id="SM00332">
    <property type="entry name" value="PP2Cc"/>
    <property type="match status" value="1"/>
</dbReference>
<sequence length="266" mass="28710">MPYRFEYAWRTHPGRVRVGNEDAVLVQPECGLLMVADGIGGSRAGEVASAIAAEVIAECFQNQSAAWDQAGDARAFVEAAIEKAHLAICQLGEVRSELAGMGTTIVVAAVGPTWLAFAYVGDSRLYRLRAERFEQLSHDHSLIQDVVDQGFFASREDARRCGVGENILTRALGSLEELRVSSGITDLEPGDIFMLCTDGLTGMVPEDWVRQVLIASARNALDPAAAALVHLANERGGSDNITLALLRVHADHPEDDEERSASRILA</sequence>
<dbReference type="SUPFAM" id="SSF81606">
    <property type="entry name" value="PP2C-like"/>
    <property type="match status" value="1"/>
</dbReference>
<dbReference type="Pfam" id="PF13672">
    <property type="entry name" value="PP2C_2"/>
    <property type="match status" value="1"/>
</dbReference>
<comment type="caution">
    <text evidence="2">The sequence shown here is derived from an EMBL/GenBank/DDBJ whole genome shotgun (WGS) entry which is preliminary data.</text>
</comment>